<keyword evidence="6 9" id="KW-0812">Transmembrane</keyword>
<dbReference type="RefSeq" id="WP_113805237.1">
    <property type="nucleotide sequence ID" value="NZ_QOCW01000005.1"/>
</dbReference>
<feature type="transmembrane region" description="Helical" evidence="9">
    <location>
        <begin position="52"/>
        <end position="70"/>
    </location>
</feature>
<comment type="pathway">
    <text evidence="2 9">Cofactor biosynthesis; adenosylcobalamin biosynthesis.</text>
</comment>
<comment type="caution">
    <text evidence="10">The sequence shown here is derived from an EMBL/GenBank/DDBJ whole genome shotgun (WGS) entry which is preliminary data.</text>
</comment>
<evidence type="ECO:0000256" key="6">
    <source>
        <dbReference type="ARBA" id="ARBA00022692"/>
    </source>
</evidence>
<dbReference type="NCBIfam" id="TIGR00380">
    <property type="entry name" value="cobal_cbiB"/>
    <property type="match status" value="1"/>
</dbReference>
<keyword evidence="4 9" id="KW-1003">Cell membrane</keyword>
<dbReference type="GO" id="GO:0009236">
    <property type="term" value="P:cobalamin biosynthetic process"/>
    <property type="evidence" value="ECO:0007669"/>
    <property type="project" value="UniProtKB-UniRule"/>
</dbReference>
<organism evidence="10 11">
    <name type="scientific">Bacillus taeanensis</name>
    <dbReference type="NCBI Taxonomy" id="273032"/>
    <lineage>
        <taxon>Bacteria</taxon>
        <taxon>Bacillati</taxon>
        <taxon>Bacillota</taxon>
        <taxon>Bacilli</taxon>
        <taxon>Bacillales</taxon>
        <taxon>Bacillaceae</taxon>
        <taxon>Bacillus</taxon>
    </lineage>
</organism>
<proteinExistence type="inferred from homology"/>
<evidence type="ECO:0000256" key="7">
    <source>
        <dbReference type="ARBA" id="ARBA00022989"/>
    </source>
</evidence>
<evidence type="ECO:0000256" key="4">
    <source>
        <dbReference type="ARBA" id="ARBA00022475"/>
    </source>
</evidence>
<evidence type="ECO:0000313" key="10">
    <source>
        <dbReference type="EMBL" id="RBW70330.1"/>
    </source>
</evidence>
<dbReference type="HAMAP" id="MF_00024">
    <property type="entry name" value="CobD_CbiB"/>
    <property type="match status" value="1"/>
</dbReference>
<evidence type="ECO:0000256" key="8">
    <source>
        <dbReference type="ARBA" id="ARBA00023136"/>
    </source>
</evidence>
<protein>
    <recommendedName>
        <fullName evidence="9">Cobalamin biosynthesis protein CobD</fullName>
    </recommendedName>
</protein>
<comment type="subcellular location">
    <subcellularLocation>
        <location evidence="1 9">Cell membrane</location>
        <topology evidence="1 9">Multi-pass membrane protein</topology>
    </subcellularLocation>
</comment>
<dbReference type="GO" id="GO:0015420">
    <property type="term" value="F:ABC-type vitamin B12 transporter activity"/>
    <property type="evidence" value="ECO:0007669"/>
    <property type="project" value="UniProtKB-UniRule"/>
</dbReference>
<dbReference type="OrthoDB" id="9811967at2"/>
<dbReference type="GO" id="GO:0048472">
    <property type="term" value="F:threonine-phosphate decarboxylase activity"/>
    <property type="evidence" value="ECO:0007669"/>
    <property type="project" value="InterPro"/>
</dbReference>
<dbReference type="Proteomes" id="UP000253314">
    <property type="component" value="Unassembled WGS sequence"/>
</dbReference>
<keyword evidence="8 9" id="KW-0472">Membrane</keyword>
<dbReference type="InterPro" id="IPR004485">
    <property type="entry name" value="Cobalamin_biosynth_CobD/CbiB"/>
</dbReference>
<evidence type="ECO:0000256" key="5">
    <source>
        <dbReference type="ARBA" id="ARBA00022573"/>
    </source>
</evidence>
<feature type="transmembrane region" description="Helical" evidence="9">
    <location>
        <begin position="158"/>
        <end position="175"/>
    </location>
</feature>
<reference evidence="10 11" key="1">
    <citation type="submission" date="2018-07" db="EMBL/GenBank/DDBJ databases">
        <title>Lottiidibacillus patelloidae gen. nov., sp. nov., isolated from the intestinal tract of a marine limpet and the reclassification of B. taeanensis BH030017T, B. algicola KMM 3737T and B. hwajinpoensis SW-72T as genus Lottiidibacillus.</title>
        <authorList>
            <person name="Liu R."/>
            <person name="Huang Z."/>
        </authorList>
    </citation>
    <scope>NUCLEOTIDE SEQUENCE [LARGE SCALE GENOMIC DNA]</scope>
    <source>
        <strain evidence="10 11">BH030017</strain>
    </source>
</reference>
<evidence type="ECO:0000313" key="11">
    <source>
        <dbReference type="Proteomes" id="UP000253314"/>
    </source>
</evidence>
<keyword evidence="11" id="KW-1185">Reference proteome</keyword>
<comment type="similarity">
    <text evidence="3 9">Belongs to the CobD/CbiB family.</text>
</comment>
<sequence length="320" mass="35462">MTFHLIAIAFAYFLDLIVGDPRWLPHPVRFIGKLISILDHRLNKGRSKKWKGLFLLVIVLLVVYGIGFLLTSTAYKISLFLGIGVETLLIWTTIAGKSLESAALDVYKPLKSNQLIKAREKLSWIVGRDTETLSEQEVVRGTVETVAENTSDGVTAPLFWACIGGAPLALLYRAVNTCDSMVGYKNDRYMQFGWASARVDDLLNIIPSRITGLLMLLSIQPEVGTRKEALLLMLRDAKKHPSPNSGWGEAATAAMLGIQLGGLNYYKGIPSDRAKMGEPYINLNADHIIYSIQILKRTVLLFIILLWLGGLLFEAAAARF</sequence>
<dbReference type="PANTHER" id="PTHR34308:SF1">
    <property type="entry name" value="COBALAMIN BIOSYNTHESIS PROTEIN CBIB"/>
    <property type="match status" value="1"/>
</dbReference>
<evidence type="ECO:0000256" key="3">
    <source>
        <dbReference type="ARBA" id="ARBA00006263"/>
    </source>
</evidence>
<evidence type="ECO:0000256" key="1">
    <source>
        <dbReference type="ARBA" id="ARBA00004651"/>
    </source>
</evidence>
<keyword evidence="7 9" id="KW-1133">Transmembrane helix</keyword>
<name>A0A366XVB7_9BACI</name>
<evidence type="ECO:0000256" key="9">
    <source>
        <dbReference type="HAMAP-Rule" id="MF_00024"/>
    </source>
</evidence>
<keyword evidence="5 9" id="KW-0169">Cobalamin biosynthesis</keyword>
<gene>
    <name evidence="9 10" type="primary">cobD</name>
    <name evidence="10" type="ORF">DS031_07115</name>
</gene>
<accession>A0A366XVB7</accession>
<dbReference type="GO" id="GO:0005886">
    <property type="term" value="C:plasma membrane"/>
    <property type="evidence" value="ECO:0007669"/>
    <property type="project" value="UniProtKB-SubCell"/>
</dbReference>
<dbReference type="PANTHER" id="PTHR34308">
    <property type="entry name" value="COBALAMIN BIOSYNTHESIS PROTEIN CBIB"/>
    <property type="match status" value="1"/>
</dbReference>
<dbReference type="UniPathway" id="UPA00148"/>
<evidence type="ECO:0000256" key="2">
    <source>
        <dbReference type="ARBA" id="ARBA00004953"/>
    </source>
</evidence>
<feature type="transmembrane region" description="Helical" evidence="9">
    <location>
        <begin position="299"/>
        <end position="318"/>
    </location>
</feature>
<comment type="function">
    <text evidence="9">Converts cobyric acid to cobinamide by the addition of aminopropanol on the F carboxylic group.</text>
</comment>
<dbReference type="EMBL" id="QOCW01000005">
    <property type="protein sequence ID" value="RBW70330.1"/>
    <property type="molecule type" value="Genomic_DNA"/>
</dbReference>
<comment type="caution">
    <text evidence="9">Lacks conserved residue(s) required for the propagation of feature annotation.</text>
</comment>
<dbReference type="AlphaFoldDB" id="A0A366XVB7"/>
<dbReference type="Pfam" id="PF03186">
    <property type="entry name" value="CobD_Cbib"/>
    <property type="match status" value="1"/>
</dbReference>